<organism evidence="2 3">
    <name type="scientific">Neobacillus notoginsengisoli</name>
    <dbReference type="NCBI Taxonomy" id="1578198"/>
    <lineage>
        <taxon>Bacteria</taxon>
        <taxon>Bacillati</taxon>
        <taxon>Bacillota</taxon>
        <taxon>Bacilli</taxon>
        <taxon>Bacillales</taxon>
        <taxon>Bacillaceae</taxon>
        <taxon>Neobacillus</taxon>
    </lineage>
</organism>
<keyword evidence="3" id="KW-1185">Reference proteome</keyword>
<sequence length="444" mass="51183">MNKIFLAISKHAEILPSLKQKFPESEITLLETREQLIEIIDSSFQLIITSNEFINAEMLSNLIPSGPIIIYDSSGELLHLKDNSNSIHVYKNLNTVNSHINTMPLENKDIQQQRPQKEKSKKEKKPSSSTTEKDVSPVPSKEISPTEVKEEGNKSKPVILENYPIKEVEVKPIPRYEKVLSIRKAAVPGSHKMIGIWSPISTGISTFVVNFSIYMSQFDLDIAVVELPNEKQVMKSMLSRFQSKPPKWAPFIENYYSDDLEAEAVNWLYKGVNWFPLGESKLKWNEEIISELLNTAKQYKLVFIDFPSGNMDEHALNSLCHLDEFWILVDDNFHQAHEWKKEIHKIINEYKFPGKLIFNRMIHNRSRVQEIADSLELPLIAALPNHFELFQLNNYETDPPIELHRRALEPKYFEIATHLLGPDKVKKAKPKLMAQIINFVKTLG</sequence>
<dbReference type="RefSeq" id="WP_118923008.1">
    <property type="nucleotide sequence ID" value="NZ_QWEG01000012.1"/>
</dbReference>
<reference evidence="2 3" key="1">
    <citation type="journal article" date="2017" name="Int. J. Syst. Evol. Microbiol.">
        <title>Bacillus notoginsengisoli sp. nov., a novel bacterium isolated from the rhizosphere of Panax notoginseng.</title>
        <authorList>
            <person name="Zhang M.Y."/>
            <person name="Cheng J."/>
            <person name="Cai Y."/>
            <person name="Zhang T.Y."/>
            <person name="Wu Y.Y."/>
            <person name="Manikprabhu D."/>
            <person name="Li W.J."/>
            <person name="Zhang Y.X."/>
        </authorList>
    </citation>
    <scope>NUCLEOTIDE SEQUENCE [LARGE SCALE GENOMIC DNA]</scope>
    <source>
        <strain evidence="2 3">JCM 30743</strain>
    </source>
</reference>
<name>A0A417YPR8_9BACI</name>
<dbReference type="InterPro" id="IPR027417">
    <property type="entry name" value="P-loop_NTPase"/>
</dbReference>
<proteinExistence type="predicted"/>
<accession>A0A417YPR8</accession>
<feature type="region of interest" description="Disordered" evidence="1">
    <location>
        <begin position="103"/>
        <end position="153"/>
    </location>
</feature>
<dbReference type="Gene3D" id="3.40.50.300">
    <property type="entry name" value="P-loop containing nucleotide triphosphate hydrolases"/>
    <property type="match status" value="1"/>
</dbReference>
<dbReference type="SUPFAM" id="SSF52540">
    <property type="entry name" value="P-loop containing nucleoside triphosphate hydrolases"/>
    <property type="match status" value="1"/>
</dbReference>
<dbReference type="OrthoDB" id="2885376at2"/>
<dbReference type="Proteomes" id="UP000284416">
    <property type="component" value="Unassembled WGS sequence"/>
</dbReference>
<evidence type="ECO:0000256" key="1">
    <source>
        <dbReference type="SAM" id="MobiDB-lite"/>
    </source>
</evidence>
<gene>
    <name evidence="2" type="ORF">D1B31_18020</name>
</gene>
<dbReference type="EMBL" id="QWEG01000012">
    <property type="protein sequence ID" value="RHW35985.1"/>
    <property type="molecule type" value="Genomic_DNA"/>
</dbReference>
<protein>
    <submittedName>
        <fullName evidence="2">Uncharacterized protein</fullName>
    </submittedName>
</protein>
<comment type="caution">
    <text evidence="2">The sequence shown here is derived from an EMBL/GenBank/DDBJ whole genome shotgun (WGS) entry which is preliminary data.</text>
</comment>
<evidence type="ECO:0000313" key="3">
    <source>
        <dbReference type="Proteomes" id="UP000284416"/>
    </source>
</evidence>
<evidence type="ECO:0000313" key="2">
    <source>
        <dbReference type="EMBL" id="RHW35985.1"/>
    </source>
</evidence>
<feature type="compositionally biased region" description="Basic and acidic residues" evidence="1">
    <location>
        <begin position="106"/>
        <end position="121"/>
    </location>
</feature>
<dbReference type="AlphaFoldDB" id="A0A417YPR8"/>